<protein>
    <submittedName>
        <fullName evidence="2">Uncharacterized protein</fullName>
    </submittedName>
</protein>
<keyword evidence="1" id="KW-1133">Transmembrane helix</keyword>
<reference evidence="2 3" key="1">
    <citation type="submission" date="2018-10" db="EMBL/GenBank/DDBJ databases">
        <title>Draft genome sequence of the microsporidian Tubulinosema ratisbonensis.</title>
        <authorList>
            <person name="Polonais V."/>
            <person name="Peyretaillade E."/>
            <person name="Niehus S."/>
            <person name="Wawrzyniak I."/>
            <person name="Franchet A."/>
            <person name="Gaspin C."/>
            <person name="Reichstadt M."/>
            <person name="Belser C."/>
            <person name="Labadie K."/>
            <person name="Delbac F."/>
            <person name="Ferrandon D."/>
        </authorList>
    </citation>
    <scope>NUCLEOTIDE SEQUENCE [LARGE SCALE GENOMIC DNA]</scope>
    <source>
        <strain evidence="2 3">Franzen</strain>
    </source>
</reference>
<dbReference type="VEuPathDB" id="MicrosporidiaDB:TUBRATIS_30900"/>
<feature type="transmembrane region" description="Helical" evidence="1">
    <location>
        <begin position="6"/>
        <end position="22"/>
    </location>
</feature>
<dbReference type="AlphaFoldDB" id="A0A437AH63"/>
<accession>A0A437AH63</accession>
<keyword evidence="3" id="KW-1185">Reference proteome</keyword>
<keyword evidence="1" id="KW-0812">Transmembrane</keyword>
<organism evidence="2 3">
    <name type="scientific">Tubulinosema ratisbonensis</name>
    <dbReference type="NCBI Taxonomy" id="291195"/>
    <lineage>
        <taxon>Eukaryota</taxon>
        <taxon>Fungi</taxon>
        <taxon>Fungi incertae sedis</taxon>
        <taxon>Microsporidia</taxon>
        <taxon>Tubulinosematoidea</taxon>
        <taxon>Tubulinosematidae</taxon>
        <taxon>Tubulinosema</taxon>
    </lineage>
</organism>
<dbReference type="EMBL" id="RCSS01000940">
    <property type="protein sequence ID" value="RVD90471.1"/>
    <property type="molecule type" value="Genomic_DNA"/>
</dbReference>
<evidence type="ECO:0000256" key="1">
    <source>
        <dbReference type="SAM" id="Phobius"/>
    </source>
</evidence>
<dbReference type="OrthoDB" id="10004999at2759"/>
<evidence type="ECO:0000313" key="3">
    <source>
        <dbReference type="Proteomes" id="UP000282876"/>
    </source>
</evidence>
<keyword evidence="1" id="KW-0472">Membrane</keyword>
<dbReference type="Proteomes" id="UP000282876">
    <property type="component" value="Unassembled WGS sequence"/>
</dbReference>
<evidence type="ECO:0000313" key="2">
    <source>
        <dbReference type="EMBL" id="RVD90471.1"/>
    </source>
</evidence>
<gene>
    <name evidence="2" type="ORF">TUBRATIS_30900</name>
</gene>
<sequence length="246" mass="28821">MYLKITLIASISILIISYIYYLKKRKRNIDNNNAFIFPLKFVDGVPITQNIFDLYLKNTISLVKKCLAYSKKECDLLNDPSFIKEILDNTSYTPLQTESGPSILLKSLCYTLCKKEGLEFNSPLTKVSHIASQLFLTEKSNQMYATPFTQIFFKTNITTELKDKNILMANFIIIFKNPIFLKDVNFLDEKNTVFLNYFLCSVFVYKPNKVYDWLYFKEKWFSSDNVCRELKEYEDCFIGFCVFGRG</sequence>
<comment type="caution">
    <text evidence="2">The sequence shown here is derived from an EMBL/GenBank/DDBJ whole genome shotgun (WGS) entry which is preliminary data.</text>
</comment>
<proteinExistence type="predicted"/>
<name>A0A437AH63_9MICR</name>